<dbReference type="Pfam" id="PF01380">
    <property type="entry name" value="SIS"/>
    <property type="match status" value="1"/>
</dbReference>
<dbReference type="EMBL" id="CP146256">
    <property type="protein sequence ID" value="XAH75713.1"/>
    <property type="molecule type" value="Genomic_DNA"/>
</dbReference>
<protein>
    <submittedName>
        <fullName evidence="6">MurR/RpiR family transcriptional regulator</fullName>
    </submittedName>
</protein>
<feature type="domain" description="SIS" evidence="5">
    <location>
        <begin position="113"/>
        <end position="253"/>
    </location>
</feature>
<dbReference type="PANTHER" id="PTHR30514:SF21">
    <property type="entry name" value="RPIR-FAMILY TRANSCRIPTIONAL REGULATOR"/>
    <property type="match status" value="1"/>
</dbReference>
<reference evidence="6 7" key="1">
    <citation type="submission" date="2024-02" db="EMBL/GenBank/DDBJ databases">
        <title>Bacterial strain from lacustrine sediment.</title>
        <authorList>
            <person name="Petit C."/>
            <person name="Fadhlaoui K."/>
        </authorList>
    </citation>
    <scope>NUCLEOTIDE SEQUENCE [LARGE SCALE GENOMIC DNA]</scope>
    <source>
        <strain evidence="6 7">IPX-CK</strain>
    </source>
</reference>
<dbReference type="SUPFAM" id="SSF53697">
    <property type="entry name" value="SIS domain"/>
    <property type="match status" value="1"/>
</dbReference>
<evidence type="ECO:0000313" key="6">
    <source>
        <dbReference type="EMBL" id="XAH75713.1"/>
    </source>
</evidence>
<evidence type="ECO:0000256" key="1">
    <source>
        <dbReference type="ARBA" id="ARBA00023015"/>
    </source>
</evidence>
<evidence type="ECO:0000256" key="3">
    <source>
        <dbReference type="ARBA" id="ARBA00023163"/>
    </source>
</evidence>
<dbReference type="InterPro" id="IPR035472">
    <property type="entry name" value="RpiR-like_SIS"/>
</dbReference>
<dbReference type="InterPro" id="IPR000281">
    <property type="entry name" value="HTH_RpiR"/>
</dbReference>
<dbReference type="SUPFAM" id="SSF46689">
    <property type="entry name" value="Homeodomain-like"/>
    <property type="match status" value="1"/>
</dbReference>
<keyword evidence="7" id="KW-1185">Reference proteome</keyword>
<dbReference type="PROSITE" id="PS51464">
    <property type="entry name" value="SIS"/>
    <property type="match status" value="1"/>
</dbReference>
<dbReference type="InterPro" id="IPR009057">
    <property type="entry name" value="Homeodomain-like_sf"/>
</dbReference>
<evidence type="ECO:0000256" key="2">
    <source>
        <dbReference type="ARBA" id="ARBA00023125"/>
    </source>
</evidence>
<dbReference type="Gene3D" id="1.10.10.10">
    <property type="entry name" value="Winged helix-like DNA-binding domain superfamily/Winged helix DNA-binding domain"/>
    <property type="match status" value="1"/>
</dbReference>
<dbReference type="Gene3D" id="3.40.50.10490">
    <property type="entry name" value="Glucose-6-phosphate isomerase like protein, domain 1"/>
    <property type="match status" value="1"/>
</dbReference>
<proteinExistence type="predicted"/>
<dbReference type="InterPro" id="IPR046348">
    <property type="entry name" value="SIS_dom_sf"/>
</dbReference>
<dbReference type="InterPro" id="IPR001347">
    <property type="entry name" value="SIS_dom"/>
</dbReference>
<sequence>MDSVKQNILLVYENMTAVERSIADFFINNNEVINFSSKNISKLLYISEATLSRFAKKCNYKGYREFIFAYEKELQEDLYERNISVLTKKVKNTYTRLLEEGFHILDEEKVKRVSDMMNVHPRVIVCGMGSSGYTAQEFQLRFMRLGMNIQAVTDSQMIQMSMAVTDENCMVIAISLSGKTKAILDAVRMAKAKGSYVVMITSDQEIELQNDCDEIIYVATAKNLDGGTMISPQFPILVLVDVFYTYYFENDAKNKIMKYHDTLSALRGYDT</sequence>
<accession>A0ABZ3EZK1</accession>
<gene>
    <name evidence="6" type="ORF">V6984_08155</name>
</gene>
<keyword evidence="1" id="KW-0805">Transcription regulation</keyword>
<dbReference type="InterPro" id="IPR036388">
    <property type="entry name" value="WH-like_DNA-bd_sf"/>
</dbReference>
<evidence type="ECO:0000313" key="7">
    <source>
        <dbReference type="Proteomes" id="UP001451571"/>
    </source>
</evidence>
<keyword evidence="3" id="KW-0804">Transcription</keyword>
<dbReference type="Pfam" id="PF01418">
    <property type="entry name" value="HTH_6"/>
    <property type="match status" value="1"/>
</dbReference>
<keyword evidence="2" id="KW-0238">DNA-binding</keyword>
<evidence type="ECO:0000259" key="4">
    <source>
        <dbReference type="PROSITE" id="PS51071"/>
    </source>
</evidence>
<dbReference type="Proteomes" id="UP001451571">
    <property type="component" value="Chromosome"/>
</dbReference>
<dbReference type="PROSITE" id="PS51071">
    <property type="entry name" value="HTH_RPIR"/>
    <property type="match status" value="1"/>
</dbReference>
<feature type="domain" description="HTH rpiR-type" evidence="4">
    <location>
        <begin position="2"/>
        <end position="77"/>
    </location>
</feature>
<dbReference type="RefSeq" id="WP_342759283.1">
    <property type="nucleotide sequence ID" value="NZ_CP146256.1"/>
</dbReference>
<dbReference type="InterPro" id="IPR047640">
    <property type="entry name" value="RpiR-like"/>
</dbReference>
<dbReference type="CDD" id="cd05013">
    <property type="entry name" value="SIS_RpiR"/>
    <property type="match status" value="1"/>
</dbReference>
<name>A0ABZ3EZK1_9FIRM</name>
<evidence type="ECO:0000259" key="5">
    <source>
        <dbReference type="PROSITE" id="PS51464"/>
    </source>
</evidence>
<organism evidence="6 7">
    <name type="scientific">Kineothrix sedimenti</name>
    <dbReference type="NCBI Taxonomy" id="3123317"/>
    <lineage>
        <taxon>Bacteria</taxon>
        <taxon>Bacillati</taxon>
        <taxon>Bacillota</taxon>
        <taxon>Clostridia</taxon>
        <taxon>Lachnospirales</taxon>
        <taxon>Lachnospiraceae</taxon>
        <taxon>Kineothrix</taxon>
    </lineage>
</organism>
<dbReference type="PANTHER" id="PTHR30514">
    <property type="entry name" value="GLUCOKINASE"/>
    <property type="match status" value="1"/>
</dbReference>